<evidence type="ECO:0000256" key="9">
    <source>
        <dbReference type="ARBA" id="ARBA00023049"/>
    </source>
</evidence>
<keyword evidence="7" id="KW-0862">Zinc</keyword>
<dbReference type="AlphaFoldDB" id="A0A6J4R8Q2"/>
<dbReference type="EMBL" id="CADCVO010000007">
    <property type="protein sequence ID" value="CAA9466048.1"/>
    <property type="molecule type" value="Genomic_DNA"/>
</dbReference>
<evidence type="ECO:0000256" key="4">
    <source>
        <dbReference type="ARBA" id="ARBA00022670"/>
    </source>
</evidence>
<dbReference type="GO" id="GO:0004222">
    <property type="term" value="F:metalloendopeptidase activity"/>
    <property type="evidence" value="ECO:0007669"/>
    <property type="project" value="InterPro"/>
</dbReference>
<accession>A0A6J4R8Q2</accession>
<evidence type="ECO:0000256" key="8">
    <source>
        <dbReference type="ARBA" id="ARBA00022989"/>
    </source>
</evidence>
<keyword evidence="10 11" id="KW-0472">Membrane</keyword>
<dbReference type="Pfam" id="PF02163">
    <property type="entry name" value="Peptidase_M50"/>
    <property type="match status" value="1"/>
</dbReference>
<dbReference type="PANTHER" id="PTHR42837:SF2">
    <property type="entry name" value="MEMBRANE METALLOPROTEASE ARASP2, CHLOROPLASTIC-RELATED"/>
    <property type="match status" value="1"/>
</dbReference>
<feature type="transmembrane region" description="Helical" evidence="11">
    <location>
        <begin position="93"/>
        <end position="117"/>
    </location>
</feature>
<keyword evidence="5 11" id="KW-0812">Transmembrane</keyword>
<dbReference type="PANTHER" id="PTHR42837">
    <property type="entry name" value="REGULATOR OF SIGMA-E PROTEASE RSEP"/>
    <property type="match status" value="1"/>
</dbReference>
<comment type="cofactor">
    <cofactor evidence="1">
        <name>Zn(2+)</name>
        <dbReference type="ChEBI" id="CHEBI:29105"/>
    </cofactor>
</comment>
<evidence type="ECO:0000256" key="6">
    <source>
        <dbReference type="ARBA" id="ARBA00022801"/>
    </source>
</evidence>
<dbReference type="InterPro" id="IPR036034">
    <property type="entry name" value="PDZ_sf"/>
</dbReference>
<keyword evidence="6" id="KW-0378">Hydrolase</keyword>
<organism evidence="13">
    <name type="scientific">uncultured Solirubrobacteraceae bacterium</name>
    <dbReference type="NCBI Taxonomy" id="1162706"/>
    <lineage>
        <taxon>Bacteria</taxon>
        <taxon>Bacillati</taxon>
        <taxon>Actinomycetota</taxon>
        <taxon>Thermoleophilia</taxon>
        <taxon>Solirubrobacterales</taxon>
        <taxon>Solirubrobacteraceae</taxon>
        <taxon>environmental samples</taxon>
    </lineage>
</organism>
<reference evidence="13" key="1">
    <citation type="submission" date="2020-02" db="EMBL/GenBank/DDBJ databases">
        <authorList>
            <person name="Meier V. D."/>
        </authorList>
    </citation>
    <scope>NUCLEOTIDE SEQUENCE</scope>
    <source>
        <strain evidence="13">AVDCRST_MAG13</strain>
    </source>
</reference>
<evidence type="ECO:0000256" key="5">
    <source>
        <dbReference type="ARBA" id="ARBA00022692"/>
    </source>
</evidence>
<keyword evidence="9 13" id="KW-0482">Metalloprotease</keyword>
<evidence type="ECO:0000256" key="10">
    <source>
        <dbReference type="ARBA" id="ARBA00023136"/>
    </source>
</evidence>
<feature type="transmembrane region" description="Helical" evidence="11">
    <location>
        <begin position="321"/>
        <end position="343"/>
    </location>
</feature>
<feature type="domain" description="Peptidase M50" evidence="12">
    <location>
        <begin position="7"/>
        <end position="340"/>
    </location>
</feature>
<dbReference type="Gene3D" id="2.30.42.10">
    <property type="match status" value="1"/>
</dbReference>
<evidence type="ECO:0000256" key="7">
    <source>
        <dbReference type="ARBA" id="ARBA00022833"/>
    </source>
</evidence>
<evidence type="ECO:0000256" key="3">
    <source>
        <dbReference type="ARBA" id="ARBA00007931"/>
    </source>
</evidence>
<dbReference type="CDD" id="cd06163">
    <property type="entry name" value="S2P-M50_PDZ_RseP-like"/>
    <property type="match status" value="1"/>
</dbReference>
<dbReference type="InterPro" id="IPR004387">
    <property type="entry name" value="Pept_M50_Zn"/>
</dbReference>
<evidence type="ECO:0000256" key="2">
    <source>
        <dbReference type="ARBA" id="ARBA00004141"/>
    </source>
</evidence>
<dbReference type="GO" id="GO:0016020">
    <property type="term" value="C:membrane"/>
    <property type="evidence" value="ECO:0007669"/>
    <property type="project" value="UniProtKB-SubCell"/>
</dbReference>
<comment type="similarity">
    <text evidence="3">Belongs to the peptidase M50B family.</text>
</comment>
<dbReference type="SUPFAM" id="SSF50156">
    <property type="entry name" value="PDZ domain-like"/>
    <property type="match status" value="1"/>
</dbReference>
<feature type="transmembrane region" description="Helical" evidence="11">
    <location>
        <begin position="284"/>
        <end position="301"/>
    </location>
</feature>
<evidence type="ECO:0000259" key="12">
    <source>
        <dbReference type="Pfam" id="PF02163"/>
    </source>
</evidence>
<comment type="subcellular location">
    <subcellularLocation>
        <location evidence="2">Membrane</location>
        <topology evidence="2">Multi-pass membrane protein</topology>
    </subcellularLocation>
</comment>
<protein>
    <submittedName>
        <fullName evidence="13">Membrane-associated zinc metalloprotease</fullName>
    </submittedName>
</protein>
<name>A0A6J4R8Q2_9ACTN</name>
<evidence type="ECO:0000313" key="13">
    <source>
        <dbReference type="EMBL" id="CAA9466048.1"/>
    </source>
</evidence>
<evidence type="ECO:0000256" key="11">
    <source>
        <dbReference type="SAM" id="Phobius"/>
    </source>
</evidence>
<sequence>MSWFLAFAGFAALIVLHELGHFAAAKAVGMRVERFALFFPPMLFTVRRGETEYGVGAIPLGGYVRISGMNPNEELPPEVAPRAYYAQPPWKRIVVILAGPLVNFAIAFLVFFCILAFRGPIVDFTPTVDRVTRESPAAEVLRPGDRLLAVDGVRGDPDRLREQIATHRCAGAQVEGCSAAEPAELTILRDGRRQVLQVTPEYSEQSARALIGFQFEPIYEEEPPLSAATGSLDTMWRVATFSVERIVAIFYDAEARKEVSGPVGNYKVTQETIVEYGFVRSMEILGLISLSLAVINMFPFLPLDGGHIFWAVAEKVRGRAIPFSVLERVSVVGFMLVIFLFFIGLTNDIGRLNGEGFGVR</sequence>
<gene>
    <name evidence="13" type="ORF">AVDCRST_MAG13-46</name>
</gene>
<evidence type="ECO:0000256" key="1">
    <source>
        <dbReference type="ARBA" id="ARBA00001947"/>
    </source>
</evidence>
<keyword evidence="4 13" id="KW-0645">Protease</keyword>
<proteinExistence type="inferred from homology"/>
<keyword evidence="8 11" id="KW-1133">Transmembrane helix</keyword>
<dbReference type="InterPro" id="IPR008915">
    <property type="entry name" value="Peptidase_M50"/>
</dbReference>
<dbReference type="GO" id="GO:0006508">
    <property type="term" value="P:proteolysis"/>
    <property type="evidence" value="ECO:0007669"/>
    <property type="project" value="UniProtKB-KW"/>
</dbReference>